<sequence>MGTLSLLGLDLDPVTMSVVIISIGFSVDFTAHTCYHYHHHNDDSVPIFNKCADPRVRKLTRIYSIVGQPTSQAAISTILTMLPVFLTGTESIIAFAKATVTVVLLGIYHGIILVPVLLSLRFKDDTPRITIRKSCNDIRKSESEHEAMI</sequence>
<dbReference type="GO" id="GO:0018996">
    <property type="term" value="P:molting cycle, collagen and cuticulin-based cuticle"/>
    <property type="evidence" value="ECO:0007669"/>
    <property type="project" value="TreeGrafter"/>
</dbReference>
<dbReference type="WBParaSite" id="sdigi.contig192.g5918.t1">
    <property type="protein sequence ID" value="sdigi.contig192.g5918.t1"/>
    <property type="gene ID" value="sdigi.contig192.g5918"/>
</dbReference>
<keyword evidence="1" id="KW-0812">Transmembrane</keyword>
<proteinExistence type="predicted"/>
<feature type="transmembrane region" description="Helical" evidence="1">
    <location>
        <begin position="92"/>
        <end position="118"/>
    </location>
</feature>
<evidence type="ECO:0000313" key="2">
    <source>
        <dbReference type="Proteomes" id="UP000887581"/>
    </source>
</evidence>
<name>A0A915PIJ4_9BILA</name>
<evidence type="ECO:0000256" key="1">
    <source>
        <dbReference type="SAM" id="Phobius"/>
    </source>
</evidence>
<dbReference type="Proteomes" id="UP000887581">
    <property type="component" value="Unplaced"/>
</dbReference>
<dbReference type="GO" id="GO:0030659">
    <property type="term" value="C:cytoplasmic vesicle membrane"/>
    <property type="evidence" value="ECO:0007669"/>
    <property type="project" value="TreeGrafter"/>
</dbReference>
<dbReference type="PANTHER" id="PTHR10796">
    <property type="entry name" value="PATCHED-RELATED"/>
    <property type="match status" value="1"/>
</dbReference>
<dbReference type="GO" id="GO:0005886">
    <property type="term" value="C:plasma membrane"/>
    <property type="evidence" value="ECO:0007669"/>
    <property type="project" value="TreeGrafter"/>
</dbReference>
<dbReference type="InterPro" id="IPR051697">
    <property type="entry name" value="Patched_domain-protein"/>
</dbReference>
<keyword evidence="2" id="KW-1185">Reference proteome</keyword>
<keyword evidence="1" id="KW-0472">Membrane</keyword>
<feature type="transmembrane region" description="Helical" evidence="1">
    <location>
        <begin position="65"/>
        <end position="86"/>
    </location>
</feature>
<dbReference type="Gene3D" id="1.20.1640.10">
    <property type="entry name" value="Multidrug efflux transporter AcrB transmembrane domain"/>
    <property type="match status" value="1"/>
</dbReference>
<dbReference type="GO" id="GO:0006897">
    <property type="term" value="P:endocytosis"/>
    <property type="evidence" value="ECO:0007669"/>
    <property type="project" value="TreeGrafter"/>
</dbReference>
<protein>
    <submittedName>
        <fullName evidence="3">SSD domain-containing protein</fullName>
    </submittedName>
</protein>
<dbReference type="AlphaFoldDB" id="A0A915PIJ4"/>
<evidence type="ECO:0000313" key="3">
    <source>
        <dbReference type="WBParaSite" id="sdigi.contig192.g5918.t1"/>
    </source>
</evidence>
<keyword evidence="1" id="KW-1133">Transmembrane helix</keyword>
<accession>A0A915PIJ4</accession>
<dbReference type="SUPFAM" id="SSF82866">
    <property type="entry name" value="Multidrug efflux transporter AcrB transmembrane domain"/>
    <property type="match status" value="1"/>
</dbReference>
<dbReference type="PANTHER" id="PTHR10796:SF92">
    <property type="entry name" value="PATCHED-RELATED, ISOFORM A"/>
    <property type="match status" value="1"/>
</dbReference>
<reference evidence="3" key="1">
    <citation type="submission" date="2022-11" db="UniProtKB">
        <authorList>
            <consortium name="WormBaseParasite"/>
        </authorList>
    </citation>
    <scope>IDENTIFICATION</scope>
</reference>
<organism evidence="2 3">
    <name type="scientific">Setaria digitata</name>
    <dbReference type="NCBI Taxonomy" id="48799"/>
    <lineage>
        <taxon>Eukaryota</taxon>
        <taxon>Metazoa</taxon>
        <taxon>Ecdysozoa</taxon>
        <taxon>Nematoda</taxon>
        <taxon>Chromadorea</taxon>
        <taxon>Rhabditida</taxon>
        <taxon>Spirurina</taxon>
        <taxon>Spiruromorpha</taxon>
        <taxon>Filarioidea</taxon>
        <taxon>Setariidae</taxon>
        <taxon>Setaria</taxon>
    </lineage>
</organism>